<dbReference type="GO" id="GO:0016020">
    <property type="term" value="C:membrane"/>
    <property type="evidence" value="ECO:0007669"/>
    <property type="project" value="UniProtKB-SubCell"/>
</dbReference>
<dbReference type="PROSITE" id="PS50929">
    <property type="entry name" value="ABC_TM1F"/>
    <property type="match status" value="2"/>
</dbReference>
<feature type="transmembrane region" description="Helical" evidence="9">
    <location>
        <begin position="211"/>
        <end position="232"/>
    </location>
</feature>
<evidence type="ECO:0000259" key="11">
    <source>
        <dbReference type="PROSITE" id="PS50929"/>
    </source>
</evidence>
<feature type="transmembrane region" description="Helical" evidence="9">
    <location>
        <begin position="328"/>
        <end position="350"/>
    </location>
</feature>
<dbReference type="SUPFAM" id="SSF90123">
    <property type="entry name" value="ABC transporter transmembrane region"/>
    <property type="match status" value="2"/>
</dbReference>
<evidence type="ECO:0000256" key="6">
    <source>
        <dbReference type="ARBA" id="ARBA00022989"/>
    </source>
</evidence>
<feature type="transmembrane region" description="Helical" evidence="9">
    <location>
        <begin position="1095"/>
        <end position="1113"/>
    </location>
</feature>
<reference evidence="12 13" key="1">
    <citation type="submission" date="2024-10" db="EMBL/GenBank/DDBJ databases">
        <title>Updated reference genomes for cyclostephanoid diatoms.</title>
        <authorList>
            <person name="Roberts W.R."/>
            <person name="Alverson A.J."/>
        </authorList>
    </citation>
    <scope>NUCLEOTIDE SEQUENCE [LARGE SCALE GENOMIC DNA]</scope>
    <source>
        <strain evidence="12 13">AJA232-27</strain>
    </source>
</reference>
<comment type="caution">
    <text evidence="12">The sequence shown here is derived from an EMBL/GenBank/DDBJ whole genome shotgun (WGS) entry which is preliminary data.</text>
</comment>
<feature type="domain" description="ABC transmembrane type-1" evidence="11">
    <location>
        <begin position="214"/>
        <end position="499"/>
    </location>
</feature>
<dbReference type="EMBL" id="JALLBG020000195">
    <property type="protein sequence ID" value="KAL3759959.1"/>
    <property type="molecule type" value="Genomic_DNA"/>
</dbReference>
<dbReference type="Pfam" id="PF00005">
    <property type="entry name" value="ABC_tran"/>
    <property type="match status" value="2"/>
</dbReference>
<dbReference type="PROSITE" id="PS50893">
    <property type="entry name" value="ABC_TRANSPORTER_2"/>
    <property type="match status" value="2"/>
</dbReference>
<protein>
    <submittedName>
        <fullName evidence="12">Uncharacterized protein</fullName>
    </submittedName>
</protein>
<dbReference type="InterPro" id="IPR036640">
    <property type="entry name" value="ABC1_TM_sf"/>
</dbReference>
<dbReference type="Proteomes" id="UP001530293">
    <property type="component" value="Unassembled WGS sequence"/>
</dbReference>
<evidence type="ECO:0000313" key="12">
    <source>
        <dbReference type="EMBL" id="KAL3759959.1"/>
    </source>
</evidence>
<keyword evidence="2" id="KW-0813">Transport</keyword>
<feature type="region of interest" description="Disordered" evidence="8">
    <location>
        <begin position="875"/>
        <end position="914"/>
    </location>
</feature>
<keyword evidence="5" id="KW-0067">ATP-binding</keyword>
<dbReference type="Gene3D" id="1.20.1560.10">
    <property type="entry name" value="ABC transporter type 1, transmembrane domain"/>
    <property type="match status" value="2"/>
</dbReference>
<dbReference type="FunFam" id="1.20.1560.10:FF:000006">
    <property type="entry name" value="ATP-binding cassette, sub-family C (CFTR/MRP), member 9"/>
    <property type="match status" value="1"/>
</dbReference>
<evidence type="ECO:0000256" key="5">
    <source>
        <dbReference type="ARBA" id="ARBA00022840"/>
    </source>
</evidence>
<keyword evidence="13" id="KW-1185">Reference proteome</keyword>
<feature type="region of interest" description="Disordered" evidence="8">
    <location>
        <begin position="569"/>
        <end position="627"/>
    </location>
</feature>
<feature type="compositionally biased region" description="Polar residues" evidence="8">
    <location>
        <begin position="56"/>
        <end position="71"/>
    </location>
</feature>
<dbReference type="InterPro" id="IPR011527">
    <property type="entry name" value="ABC1_TM_dom"/>
</dbReference>
<dbReference type="InterPro" id="IPR044726">
    <property type="entry name" value="ABCC_6TM_D2"/>
</dbReference>
<feature type="domain" description="ABC transporter" evidence="10">
    <location>
        <begin position="639"/>
        <end position="872"/>
    </location>
</feature>
<dbReference type="GO" id="GO:0005524">
    <property type="term" value="F:ATP binding"/>
    <property type="evidence" value="ECO:0007669"/>
    <property type="project" value="UniProtKB-KW"/>
</dbReference>
<organism evidence="12 13">
    <name type="scientific">Discostella pseudostelligera</name>
    <dbReference type="NCBI Taxonomy" id="259834"/>
    <lineage>
        <taxon>Eukaryota</taxon>
        <taxon>Sar</taxon>
        <taxon>Stramenopiles</taxon>
        <taxon>Ochrophyta</taxon>
        <taxon>Bacillariophyta</taxon>
        <taxon>Coscinodiscophyceae</taxon>
        <taxon>Thalassiosirophycidae</taxon>
        <taxon>Stephanodiscales</taxon>
        <taxon>Stephanodiscaceae</taxon>
        <taxon>Discostella</taxon>
    </lineage>
</organism>
<feature type="region of interest" description="Disordered" evidence="8">
    <location>
        <begin position="41"/>
        <end position="90"/>
    </location>
</feature>
<feature type="compositionally biased region" description="Basic and acidic residues" evidence="8">
    <location>
        <begin position="72"/>
        <end position="82"/>
    </location>
</feature>
<dbReference type="CDD" id="cd03250">
    <property type="entry name" value="ABCC_MRP_domain1"/>
    <property type="match status" value="1"/>
</dbReference>
<evidence type="ECO:0000313" key="13">
    <source>
        <dbReference type="Proteomes" id="UP001530293"/>
    </source>
</evidence>
<feature type="compositionally biased region" description="Basic and acidic residues" evidence="8">
    <location>
        <begin position="579"/>
        <end position="605"/>
    </location>
</feature>
<evidence type="ECO:0000256" key="3">
    <source>
        <dbReference type="ARBA" id="ARBA00022692"/>
    </source>
</evidence>
<dbReference type="PROSITE" id="PS00211">
    <property type="entry name" value="ABC_TRANSPORTER_1"/>
    <property type="match status" value="2"/>
</dbReference>
<feature type="transmembrane region" description="Helical" evidence="9">
    <location>
        <begin position="433"/>
        <end position="461"/>
    </location>
</feature>
<dbReference type="SUPFAM" id="SSF52540">
    <property type="entry name" value="P-loop containing nucleoside triphosphate hydrolases"/>
    <property type="match status" value="2"/>
</dbReference>
<dbReference type="InterPro" id="IPR044746">
    <property type="entry name" value="ABCC_6TM_D1"/>
</dbReference>
<name>A0ABD3MBF6_9STRA</name>
<dbReference type="PANTHER" id="PTHR24223:SF415">
    <property type="entry name" value="FI20190P1"/>
    <property type="match status" value="1"/>
</dbReference>
<comment type="subcellular location">
    <subcellularLocation>
        <location evidence="1">Membrane</location>
        <topology evidence="1">Multi-pass membrane protein</topology>
    </subcellularLocation>
</comment>
<feature type="transmembrane region" description="Helical" evidence="9">
    <location>
        <begin position="356"/>
        <end position="375"/>
    </location>
</feature>
<dbReference type="InterPro" id="IPR003439">
    <property type="entry name" value="ABC_transporter-like_ATP-bd"/>
</dbReference>
<evidence type="ECO:0000256" key="2">
    <source>
        <dbReference type="ARBA" id="ARBA00022448"/>
    </source>
</evidence>
<dbReference type="SMART" id="SM00382">
    <property type="entry name" value="AAA"/>
    <property type="match status" value="2"/>
</dbReference>
<dbReference type="FunFam" id="1.20.1560.10:FF:000010">
    <property type="entry name" value="Multidrug resistance-associated ABC transporter"/>
    <property type="match status" value="1"/>
</dbReference>
<evidence type="ECO:0000256" key="7">
    <source>
        <dbReference type="ARBA" id="ARBA00023136"/>
    </source>
</evidence>
<evidence type="ECO:0000259" key="10">
    <source>
        <dbReference type="PROSITE" id="PS50893"/>
    </source>
</evidence>
<keyword evidence="4" id="KW-0547">Nucleotide-binding</keyword>
<dbReference type="Pfam" id="PF00664">
    <property type="entry name" value="ABC_membrane"/>
    <property type="match status" value="2"/>
</dbReference>
<dbReference type="InterPro" id="IPR050173">
    <property type="entry name" value="ABC_transporter_C-like"/>
</dbReference>
<keyword evidence="7 9" id="KW-0472">Membrane</keyword>
<dbReference type="PANTHER" id="PTHR24223">
    <property type="entry name" value="ATP-BINDING CASSETTE SUB-FAMILY C"/>
    <property type="match status" value="1"/>
</dbReference>
<dbReference type="InterPro" id="IPR003593">
    <property type="entry name" value="AAA+_ATPase"/>
</dbReference>
<feature type="domain" description="ABC transmembrane type-1" evidence="11">
    <location>
        <begin position="964"/>
        <end position="1238"/>
    </location>
</feature>
<dbReference type="Gene3D" id="3.40.50.300">
    <property type="entry name" value="P-loop containing nucleotide triphosphate hydrolases"/>
    <property type="match status" value="2"/>
</dbReference>
<feature type="compositionally biased region" description="Low complexity" evidence="8">
    <location>
        <begin position="606"/>
        <end position="619"/>
    </location>
</feature>
<proteinExistence type="predicted"/>
<feature type="transmembrane region" description="Helical" evidence="9">
    <location>
        <begin position="473"/>
        <end position="498"/>
    </location>
</feature>
<dbReference type="CDD" id="cd03244">
    <property type="entry name" value="ABCC_MRP_domain2"/>
    <property type="match status" value="1"/>
</dbReference>
<feature type="transmembrane region" description="Helical" evidence="9">
    <location>
        <begin position="1179"/>
        <end position="1200"/>
    </location>
</feature>
<keyword evidence="3 9" id="KW-0812">Transmembrane</keyword>
<dbReference type="InterPro" id="IPR017871">
    <property type="entry name" value="ABC_transporter-like_CS"/>
</dbReference>
<dbReference type="CDD" id="cd18580">
    <property type="entry name" value="ABC_6TM_ABCC_D2"/>
    <property type="match status" value="1"/>
</dbReference>
<accession>A0ABD3MBF6</accession>
<dbReference type="CDD" id="cd18579">
    <property type="entry name" value="ABC_6TM_ABCC_D1"/>
    <property type="match status" value="1"/>
</dbReference>
<evidence type="ECO:0000256" key="9">
    <source>
        <dbReference type="SAM" id="Phobius"/>
    </source>
</evidence>
<evidence type="ECO:0000256" key="1">
    <source>
        <dbReference type="ARBA" id="ARBA00004141"/>
    </source>
</evidence>
<gene>
    <name evidence="12" type="ORF">ACHAWU_000582</name>
</gene>
<feature type="domain" description="ABC transporter" evidence="10">
    <location>
        <begin position="1276"/>
        <end position="1511"/>
    </location>
</feature>
<feature type="transmembrane region" description="Helical" evidence="9">
    <location>
        <begin position="252"/>
        <end position="271"/>
    </location>
</feature>
<keyword evidence="6 9" id="KW-1133">Transmembrane helix</keyword>
<dbReference type="FunFam" id="3.40.50.300:FF:000163">
    <property type="entry name" value="Multidrug resistance-associated protein member 4"/>
    <property type="match status" value="1"/>
</dbReference>
<sequence length="1518" mass="165307">MPASSGQPSPAVSAAPAAADATATVVGVSIAIAPSDEIFEEKKVEMPNDHAAPPLVTSSALVNNDNGASLSNDDKPSDHPAAEEALNPNQDNDQQLLSFEDKASCLSSWLLSYVTPLLRLGATKILEPGDVGPPSQCDRAQACYTSVHILWVAEVSRMKELNEKNKQLHQLQLDKSPIDASPKQREKIGEFVPQNPHLAKVLWNAFGYWRVWYAVFLYVLSALLQFMPVLILTNMVGYFESPDPENYPALLFHPWGNVVGLFVFPVLVSLLQTRSQVILNHCSIFIRTSVSALLFSKALTISAAGRAQTSTGQVVNMMSNDTQQLQRFLQFVGFTLVAPIQIVISLVLIYRQVGNATWVGVGFMIALVPVNGFVFSKVSQMRRRVLQYSDARVKMVNEILAGVRIIKFYAWEGPFGKEVARLREKELQALTTLAYTTAIGFSLILLSAPIINPLLVFLAYIHISGESLDAATAFTTIALFNIMRFPFAFLPMGLLQFAQSRIALRRISKYLMLSELSGYVVHELPPAVSGTSTGSIKENGDDALFIEDDDEAPSDPAVVIVNGTFSWIDPDATPPPAEPTKEKRLSRKERRETKRKQKEENERLSRASSNSSMDAKSSNYPSTNSLNRAESLANLGVSVRTVDEEQENAESRIALKNISCSIERGSLVAVVGPVGCGKSSFLSAILGEMEAIGGSKVYMPPRSGEAAQDNVISYCSQSPWVINDTLRGNILFGRLYDEARYELVVQACALLDDIAVLPAGDMTEIGERGINLSGGQKARVALARAMYSRESQLILLDDPLSAVDAHVGEHLFNEAITGEVCKGATRVLVTHHVHFLPRCDSVIVLEKGMIKHAGKYHDLVSMGVDFAGAIDIAKKEKSESDNETEDKANGDGADGKHSGGGDESGKGEDTSNAEKLKKAGEKLVEDEEKNEGSVEGSNYAHYAKAGGVIAFVSLFFIQGIGRTSEIMAIFWLSFWAEATANAAADQTTVDTVWYLNIFAAFSMGGVLCLTFRSLAMAVHRLRASRQLHEGLTKSILRAPVAFFDVTPIGRILNRFAADMDKIDLELTQSLGQAISSIFSILGAVSAIIAATKGTLLIAMAPISYFYYVIQKWFRKSSTELQRLASIAGSPLFSDFSQVLSGTSTIRAYGKQTKFFGNCQHSFDKFNALYLTIQQANCWLGLRLDVIGGSIGAIIGGIALATNDIKFIPAGWVGLALSYAIEVTGYLKHGVRMIAQVEAEMNSVERVLYYSNNVESEAAPETKLDPKPSEWPNKGEIQIKNASLRYRDGPLVLKNISVSIKGGEKIGVVGRTGSGKSSLMSALFRVTEIESDGGKILIDGVDISTIGLVSLRLSLSIIPQDPVMFSNTIRYNLDPFEEKSEYELWEVLKKVQLAEVIAVLPGGLDEQVAEGGENFSQGQRQLLCIARSLLRKPQILVMDEATASIDNTTDAVIQTMIRENFASATVLTIAHRLNTIMDSDRVLVLDDGNVAEFDTPSALISRGGIFAFMVEKSESSHNS</sequence>
<evidence type="ECO:0000256" key="4">
    <source>
        <dbReference type="ARBA" id="ARBA00022741"/>
    </source>
</evidence>
<dbReference type="FunFam" id="3.40.50.300:FF:002576">
    <property type="entry name" value="ABC transporter, putative"/>
    <property type="match status" value="1"/>
</dbReference>
<evidence type="ECO:0000256" key="8">
    <source>
        <dbReference type="SAM" id="MobiDB-lite"/>
    </source>
</evidence>
<dbReference type="InterPro" id="IPR027417">
    <property type="entry name" value="P-loop_NTPase"/>
</dbReference>
<feature type="transmembrane region" description="Helical" evidence="9">
    <location>
        <begin position="992"/>
        <end position="1015"/>
    </location>
</feature>